<name>A0AAV4T4H9_CAEEX</name>
<reference evidence="1 2" key="1">
    <citation type="submission" date="2021-06" db="EMBL/GenBank/DDBJ databases">
        <title>Caerostris extrusa draft genome.</title>
        <authorList>
            <person name="Kono N."/>
            <person name="Arakawa K."/>
        </authorList>
    </citation>
    <scope>NUCLEOTIDE SEQUENCE [LARGE SCALE GENOMIC DNA]</scope>
</reference>
<gene>
    <name evidence="1" type="ORF">CEXT_386631</name>
</gene>
<dbReference type="AlphaFoldDB" id="A0AAV4T4H9"/>
<dbReference type="EMBL" id="BPLR01010693">
    <property type="protein sequence ID" value="GIY41074.1"/>
    <property type="molecule type" value="Genomic_DNA"/>
</dbReference>
<protein>
    <submittedName>
        <fullName evidence="1">Uncharacterized protein</fullName>
    </submittedName>
</protein>
<comment type="caution">
    <text evidence="1">The sequence shown here is derived from an EMBL/GenBank/DDBJ whole genome shotgun (WGS) entry which is preliminary data.</text>
</comment>
<evidence type="ECO:0000313" key="1">
    <source>
        <dbReference type="EMBL" id="GIY41074.1"/>
    </source>
</evidence>
<proteinExistence type="predicted"/>
<evidence type="ECO:0000313" key="2">
    <source>
        <dbReference type="Proteomes" id="UP001054945"/>
    </source>
</evidence>
<sequence>MVAKKVKGDELEQGALGRSNASTSKEQEIPSGLCTADNKCDTNSGKGVTQIFQSNSFFFLTGNLLFGRCFEKCIVCLVTFIGTFCSVCFDVKSELGMAGSFLIVTRKFRNRQFSGRRTRSVGTKQLCCFAPLIFIKTLGKLCSINLLFSIVQQ</sequence>
<keyword evidence="2" id="KW-1185">Reference proteome</keyword>
<accession>A0AAV4T4H9</accession>
<organism evidence="1 2">
    <name type="scientific">Caerostris extrusa</name>
    <name type="common">Bark spider</name>
    <name type="synonym">Caerostris bankana</name>
    <dbReference type="NCBI Taxonomy" id="172846"/>
    <lineage>
        <taxon>Eukaryota</taxon>
        <taxon>Metazoa</taxon>
        <taxon>Ecdysozoa</taxon>
        <taxon>Arthropoda</taxon>
        <taxon>Chelicerata</taxon>
        <taxon>Arachnida</taxon>
        <taxon>Araneae</taxon>
        <taxon>Araneomorphae</taxon>
        <taxon>Entelegynae</taxon>
        <taxon>Araneoidea</taxon>
        <taxon>Araneidae</taxon>
        <taxon>Caerostris</taxon>
    </lineage>
</organism>
<dbReference type="Proteomes" id="UP001054945">
    <property type="component" value="Unassembled WGS sequence"/>
</dbReference>